<organism evidence="1">
    <name type="scientific">Arundo donax</name>
    <name type="common">Giant reed</name>
    <name type="synonym">Donax arundinaceus</name>
    <dbReference type="NCBI Taxonomy" id="35708"/>
    <lineage>
        <taxon>Eukaryota</taxon>
        <taxon>Viridiplantae</taxon>
        <taxon>Streptophyta</taxon>
        <taxon>Embryophyta</taxon>
        <taxon>Tracheophyta</taxon>
        <taxon>Spermatophyta</taxon>
        <taxon>Magnoliopsida</taxon>
        <taxon>Liliopsida</taxon>
        <taxon>Poales</taxon>
        <taxon>Poaceae</taxon>
        <taxon>PACMAD clade</taxon>
        <taxon>Arundinoideae</taxon>
        <taxon>Arundineae</taxon>
        <taxon>Arundo</taxon>
    </lineage>
</organism>
<reference evidence="1" key="1">
    <citation type="submission" date="2014-09" db="EMBL/GenBank/DDBJ databases">
        <authorList>
            <person name="Magalhaes I.L.F."/>
            <person name="Oliveira U."/>
            <person name="Santos F.R."/>
            <person name="Vidigal T.H.D.A."/>
            <person name="Brescovit A.D."/>
            <person name="Santos A.J."/>
        </authorList>
    </citation>
    <scope>NUCLEOTIDE SEQUENCE</scope>
    <source>
        <tissue evidence="1">Shoot tissue taken approximately 20 cm above the soil surface</tissue>
    </source>
</reference>
<protein>
    <submittedName>
        <fullName evidence="1">Uncharacterized protein</fullName>
    </submittedName>
</protein>
<sequence length="17" mass="1958">MGSFTSPKCSEDHEFKQ</sequence>
<dbReference type="EMBL" id="GBRH01230729">
    <property type="protein sequence ID" value="JAD67166.1"/>
    <property type="molecule type" value="Transcribed_RNA"/>
</dbReference>
<name>A0A0A9PX86_ARUDO</name>
<evidence type="ECO:0000313" key="1">
    <source>
        <dbReference type="EMBL" id="JAD67166.1"/>
    </source>
</evidence>
<proteinExistence type="predicted"/>
<reference evidence="1" key="2">
    <citation type="journal article" date="2015" name="Data Brief">
        <title>Shoot transcriptome of the giant reed, Arundo donax.</title>
        <authorList>
            <person name="Barrero R.A."/>
            <person name="Guerrero F.D."/>
            <person name="Moolhuijzen P."/>
            <person name="Goolsby J.A."/>
            <person name="Tidwell J."/>
            <person name="Bellgard S.E."/>
            <person name="Bellgard M.I."/>
        </authorList>
    </citation>
    <scope>NUCLEOTIDE SEQUENCE</scope>
    <source>
        <tissue evidence="1">Shoot tissue taken approximately 20 cm above the soil surface</tissue>
    </source>
</reference>
<accession>A0A0A9PX86</accession>
<dbReference type="AlphaFoldDB" id="A0A0A9PX86"/>